<dbReference type="Gene3D" id="3.40.50.20">
    <property type="match status" value="2"/>
</dbReference>
<dbReference type="FunFam" id="3.30.470.20:FF:000013">
    <property type="entry name" value="Carbamoyl-phosphate synthase large chain"/>
    <property type="match status" value="1"/>
</dbReference>
<comment type="function">
    <text evidence="17 19">Large subunit of the glutamine-dependent carbamoyl phosphate synthetase (CPSase). CPSase catalyzes the formation of carbamoyl phosphate from the ammonia moiety of glutamine, carbonate, and phosphate donated by ATP, constituting the first step of 2 biosynthetic pathways, one leading to arginine and/or urea and the other to pyrimidine nucleotides. The large subunit (synthetase) binds the substrates ammonia (free or transferred from glutamine from the small subunit), hydrogencarbonate and ATP and carries out an ATP-coupled ligase reaction, activating hydrogencarbonate by forming carboxy phosphate which reacts with ammonia to form carbamoyl phosphate.</text>
</comment>
<comment type="cofactor">
    <cofactor evidence="19">
        <name>Mg(2+)</name>
        <dbReference type="ChEBI" id="CHEBI:18420"/>
    </cofactor>
    <cofactor evidence="19">
        <name>Mn(2+)</name>
        <dbReference type="ChEBI" id="CHEBI:29035"/>
    </cofactor>
    <text evidence="19">Binds 4 Mg(2+) or Mn(2+) ions per subunit.</text>
</comment>
<feature type="binding site" evidence="19">
    <location>
        <position position="301"/>
    </location>
    <ligand>
        <name>Mn(2+)</name>
        <dbReference type="ChEBI" id="CHEBI:29035"/>
        <label>2</label>
    </ligand>
</feature>
<dbReference type="KEGG" id="sphi:TS85_06465"/>
<dbReference type="EC" id="6.3.5.5" evidence="19"/>
<dbReference type="SUPFAM" id="SSF48108">
    <property type="entry name" value="Carbamoyl phosphate synthetase, large subunit connection domain"/>
    <property type="match status" value="1"/>
</dbReference>
<keyword evidence="13 19" id="KW-0665">Pyrimidine biosynthesis</keyword>
<dbReference type="PRINTS" id="PR00098">
    <property type="entry name" value="CPSASE"/>
</dbReference>
<feature type="binding site" evidence="19">
    <location>
        <position position="878"/>
    </location>
    <ligand>
        <name>Mg(2+)</name>
        <dbReference type="ChEBI" id="CHEBI:18420"/>
        <label>4</label>
    </ligand>
</feature>
<keyword evidence="10 19" id="KW-0547">Nucleotide-binding</keyword>
<dbReference type="InterPro" id="IPR036914">
    <property type="entry name" value="MGS-like_dom_sf"/>
</dbReference>
<dbReference type="Pfam" id="PF02142">
    <property type="entry name" value="MGS"/>
    <property type="match status" value="1"/>
</dbReference>
<dbReference type="InterPro" id="IPR033937">
    <property type="entry name" value="MGS_CPS_CarB"/>
</dbReference>
<dbReference type="AlphaFoldDB" id="A0A7U4J755"/>
<feature type="binding site" evidence="19">
    <location>
        <position position="285"/>
    </location>
    <ligand>
        <name>ATP</name>
        <dbReference type="ChEBI" id="CHEBI:30616"/>
        <label>1</label>
    </ligand>
</feature>
<evidence type="ECO:0000256" key="19">
    <source>
        <dbReference type="HAMAP-Rule" id="MF_01210"/>
    </source>
</evidence>
<evidence type="ECO:0000256" key="6">
    <source>
        <dbReference type="ARBA" id="ARBA00022598"/>
    </source>
</evidence>
<feature type="binding site" evidence="19">
    <location>
        <position position="823"/>
    </location>
    <ligand>
        <name>ATP</name>
        <dbReference type="ChEBI" id="CHEBI:30616"/>
        <label>2</label>
    </ligand>
</feature>
<feature type="binding site" evidence="19">
    <location>
        <position position="285"/>
    </location>
    <ligand>
        <name>Mg(2+)</name>
        <dbReference type="ChEBI" id="CHEBI:18420"/>
        <label>1</label>
    </ligand>
</feature>
<feature type="region of interest" description="Carboxyphosphate synthetic domain" evidence="19">
    <location>
        <begin position="1"/>
        <end position="402"/>
    </location>
</feature>
<feature type="binding site" evidence="19">
    <location>
        <position position="864"/>
    </location>
    <ligand>
        <name>Mg(2+)</name>
        <dbReference type="ChEBI" id="CHEBI:18420"/>
        <label>3</label>
    </ligand>
</feature>
<dbReference type="PROSITE" id="PS50975">
    <property type="entry name" value="ATP_GRASP"/>
    <property type="match status" value="2"/>
</dbReference>
<feature type="binding site" evidence="19">
    <location>
        <position position="791"/>
    </location>
    <ligand>
        <name>ATP</name>
        <dbReference type="ChEBI" id="CHEBI:30616"/>
        <label>2</label>
    </ligand>
</feature>
<feature type="binding site" evidence="19">
    <location>
        <position position="876"/>
    </location>
    <ligand>
        <name>Mn(2+)</name>
        <dbReference type="ChEBI" id="CHEBI:29035"/>
        <label>4</label>
    </ligand>
</feature>
<dbReference type="Pfam" id="PF25596">
    <property type="entry name" value="CPSase_L_D1"/>
    <property type="match status" value="2"/>
</dbReference>
<dbReference type="SUPFAM" id="SSF52335">
    <property type="entry name" value="Methylglyoxal synthase-like"/>
    <property type="match status" value="1"/>
</dbReference>
<evidence type="ECO:0000256" key="9">
    <source>
        <dbReference type="ARBA" id="ARBA00022737"/>
    </source>
</evidence>
<dbReference type="UniPathway" id="UPA00068">
    <property type="reaction ID" value="UER00171"/>
</dbReference>
<dbReference type="EMBL" id="CP010836">
    <property type="protein sequence ID" value="AJP71494.1"/>
    <property type="molecule type" value="Genomic_DNA"/>
</dbReference>
<reference evidence="22 23" key="1">
    <citation type="journal article" date="2015" name="Int. J. Syst. Evol. Microbiol.">
        <title>Sphingomonas hengshuiensis sp. nov., isolated from lake wetland.</title>
        <authorList>
            <person name="Wei S."/>
            <person name="Wang T."/>
            <person name="Liu H."/>
            <person name="Zhang C."/>
            <person name="Guo J."/>
            <person name="Wang Q."/>
            <person name="Liang K."/>
            <person name="Zhang Z."/>
        </authorList>
    </citation>
    <scope>NUCLEOTIDE SEQUENCE [LARGE SCALE GENOMIC DNA]</scope>
    <source>
        <strain evidence="22 23">WHSC-8</strain>
    </source>
</reference>
<comment type="catalytic activity">
    <reaction evidence="15 19">
        <text>hydrogencarbonate + NH4(+) + 2 ATP = carbamoyl phosphate + 2 ADP + phosphate + 2 H(+)</text>
        <dbReference type="Rhea" id="RHEA:18029"/>
        <dbReference type="ChEBI" id="CHEBI:15378"/>
        <dbReference type="ChEBI" id="CHEBI:17544"/>
        <dbReference type="ChEBI" id="CHEBI:28938"/>
        <dbReference type="ChEBI" id="CHEBI:30616"/>
        <dbReference type="ChEBI" id="CHEBI:43474"/>
        <dbReference type="ChEBI" id="CHEBI:58228"/>
        <dbReference type="ChEBI" id="CHEBI:456216"/>
        <dbReference type="EC" id="6.3.4.16"/>
    </reaction>
</comment>
<evidence type="ECO:0000256" key="7">
    <source>
        <dbReference type="ARBA" id="ARBA00022605"/>
    </source>
</evidence>
<dbReference type="HAMAP" id="MF_01210_B">
    <property type="entry name" value="CPSase_L_chain_B"/>
    <property type="match status" value="1"/>
</dbReference>
<name>A0A7U4J755_9SPHN</name>
<dbReference type="FunFam" id="1.10.1030.10:FF:000002">
    <property type="entry name" value="Carbamoyl-phosphate synthase large chain"/>
    <property type="match status" value="1"/>
</dbReference>
<dbReference type="Pfam" id="PF02786">
    <property type="entry name" value="CPSase_L_D2"/>
    <property type="match status" value="2"/>
</dbReference>
<dbReference type="EC" id="6.3.4.16" evidence="19"/>
<dbReference type="RefSeq" id="WP_044331148.1">
    <property type="nucleotide sequence ID" value="NZ_CP010836.1"/>
</dbReference>
<evidence type="ECO:0000256" key="8">
    <source>
        <dbReference type="ARBA" id="ARBA00022723"/>
    </source>
</evidence>
<dbReference type="Gene3D" id="3.30.470.20">
    <property type="entry name" value="ATP-grasp fold, B domain"/>
    <property type="match status" value="2"/>
</dbReference>
<proteinExistence type="inferred from homology"/>
<sequence>MPKRTDISSILVIGAGPIVIGQACEFDYSGTQAIKALKEEGYRIVLVNSNPATIMTDPELADATYVEPITPAIVARIIEKERPDAVLPTMGGQTALNTALALANDGTLEKYGCIMIGADAEAIDKAEDRLKFKDAMTKIGLESARSAIAHSEAEALAALETVGLPAIIRPSFTMGGSGGGIAYNREEFIAIVRNGLDLSPTTEVLIEESLLGWKEYEMEVVRDRNDNAIIICSIENIDAMGTHTGDSITVAPALTLTDKEYQIMRNASIAVLREIGVETGGSNVQFAVNPRDGRLIVIEMNPRVSRSSALASKATGFPIAKVAAKLAVGYTLDEITNDITGATPASFEPTIDYVVTKIPRFAFEKFKGAENTLGTAMKSVGEVMAIGRNIHESMQKALRGLETGLSGFNNVDALAGAPRDEIEAALAIRSPDRLLIAAQALREGFTVAEVFGLTAYDPWFLERIQEIVDAEAQVCANGLPQDAAGLRKLKSMGFSDKRLAFLALKSVNMRAGSEVMARSSGLIGEIANAMSGGVTEAEVRKLRHKLGVRPVFKRIDTCAAEFEAKTPYMYSTYEAPSFGEPENESNPTDRKKIVILGGGPNRIGQGIEFDYCCCHACFALGDAGYETIMVNCNPETVSTDYDTSDRLYFEPLTAEDVLEILEVEKSNGTLVGVIVQFGGQTPLNLAQALEDAGIPILGTSPDAIDLAEDRERFAELVGKLGLKQPANGLARSRDEAVAAAARIGYPVLMRPSYVLGGRAMEIVDSQVQLDNYIQTAVQVSGDSPVLIDQYLRDAIEVDVDAIADGTDVVVAGVLQHIEEAGVHSGDSACSIPPYSLPAEIIAEIERQTEALARALKVKGLMNIQFAVKDGEVYLIEVNPRASRTVPFVAKAIGIPIAKIAARVMAGEKLADLPKIDRNIDYIAVKEAVFPWARFPGVDPVLSPEMKSTGEVMGIDKDFATAFAKAQLGAGTVLPTSGTLFVSVKDSDKPVVLPGVQILAGLGFTIVATGGTADYLESHGIAIERVNKVAQGRPHIVDRIQDGGIDVIFNTTEGWQSLKDSSSIRATAMAQKIPYFTTAPASVATARAIEALSGQVLDVCPLQSYYSHSHN</sequence>
<keyword evidence="9 19" id="KW-0677">Repeat</keyword>
<keyword evidence="5 19" id="KW-0055">Arginine biosynthesis</keyword>
<keyword evidence="11 19" id="KW-0067">ATP-binding</keyword>
<evidence type="ECO:0000256" key="18">
    <source>
        <dbReference type="ARBA" id="ARBA00062056"/>
    </source>
</evidence>
<feature type="binding site" evidence="19">
    <location>
        <position position="208"/>
    </location>
    <ligand>
        <name>ATP</name>
        <dbReference type="ChEBI" id="CHEBI:30616"/>
        <label>1</label>
    </ligand>
</feature>
<feature type="domain" description="ATP-grasp" evidence="20">
    <location>
        <begin position="714"/>
        <end position="905"/>
    </location>
</feature>
<dbReference type="NCBIfam" id="NF003671">
    <property type="entry name" value="PRK05294.1"/>
    <property type="match status" value="1"/>
</dbReference>
<dbReference type="PROSITE" id="PS00867">
    <property type="entry name" value="CPSASE_2"/>
    <property type="match status" value="2"/>
</dbReference>
<feature type="binding site" evidence="19">
    <location>
        <position position="169"/>
    </location>
    <ligand>
        <name>ATP</name>
        <dbReference type="ChEBI" id="CHEBI:30616"/>
        <label>1</label>
    </ligand>
</feature>
<evidence type="ECO:0000256" key="15">
    <source>
        <dbReference type="ARBA" id="ARBA00047359"/>
    </source>
</evidence>
<feature type="binding site" evidence="19">
    <location>
        <position position="299"/>
    </location>
    <ligand>
        <name>Mg(2+)</name>
        <dbReference type="ChEBI" id="CHEBI:18420"/>
        <label>2</label>
    </ligand>
</feature>
<organism evidence="22 23">
    <name type="scientific">Sphingomonas hengshuiensis</name>
    <dbReference type="NCBI Taxonomy" id="1609977"/>
    <lineage>
        <taxon>Bacteria</taxon>
        <taxon>Pseudomonadati</taxon>
        <taxon>Pseudomonadota</taxon>
        <taxon>Alphaproteobacteria</taxon>
        <taxon>Sphingomonadales</taxon>
        <taxon>Sphingomonadaceae</taxon>
        <taxon>Sphingomonas</taxon>
    </lineage>
</organism>
<comment type="domain">
    <text evidence="19">The large subunit is composed of 2 ATP-grasp domains that are involved in binding the 2 ATP molecules needed for carbamoyl phosphate synthesis. The N-terminal ATP-grasp domain (referred to as the carboxyphosphate synthetic component) catalyzes the ATP-dependent phosphorylation of hydrogencarbonate to carboxyphosphate and the subsequent nucleophilic attack by ammonia to form a carbamate intermediate. The C-terminal ATP-grasp domain (referred to as the carbamoyl phosphate synthetic component) then catalyzes the phosphorylation of carbamate with the second ATP to form the end product carbamoyl phosphate. The reactive and unstable enzyme intermediates are sequentially channeled from one active site to the next through the interior of the protein over a distance of at least 96 A.</text>
</comment>
<keyword evidence="6 19" id="KW-0436">Ligase</keyword>
<dbReference type="InterPro" id="IPR005483">
    <property type="entry name" value="CPSase_dom"/>
</dbReference>
<comment type="caution">
    <text evidence="19">Lacks conserved residue(s) required for the propagation of feature annotation.</text>
</comment>
<accession>A0A7U4J755</accession>
<feature type="domain" description="MGS-like" evidence="21">
    <location>
        <begin position="971"/>
        <end position="1110"/>
    </location>
</feature>
<feature type="binding site" evidence="19">
    <location>
        <position position="878"/>
    </location>
    <ligand>
        <name>Mn(2+)</name>
        <dbReference type="ChEBI" id="CHEBI:29035"/>
        <label>4</label>
    </ligand>
</feature>
<comment type="subunit">
    <text evidence="18 19">Composed of two chains; the small (or glutamine) chain promotes the hydrolysis of glutamine to ammonia, which is used by the large (or ammonia) chain to synthesize carbamoyl phosphate. Tetramer of heterodimers (alpha,beta)4.</text>
</comment>
<feature type="binding site" evidence="19">
    <location>
        <position position="285"/>
    </location>
    <ligand>
        <name>Mn(2+)</name>
        <dbReference type="ChEBI" id="CHEBI:29035"/>
        <label>1</label>
    </ligand>
</feature>
<keyword evidence="14" id="KW-0464">Manganese</keyword>
<feature type="binding site" evidence="19">
    <location>
        <position position="789"/>
    </location>
    <ligand>
        <name>ATP</name>
        <dbReference type="ChEBI" id="CHEBI:30616"/>
        <label>2</label>
    </ligand>
</feature>
<dbReference type="Pfam" id="PF02787">
    <property type="entry name" value="CPSase_L_D3"/>
    <property type="match status" value="1"/>
</dbReference>
<feature type="binding site" evidence="19">
    <location>
        <position position="299"/>
    </location>
    <ligand>
        <name>Mn(2+)</name>
        <dbReference type="ChEBI" id="CHEBI:29035"/>
        <label>2</label>
    </ligand>
</feature>
<dbReference type="InterPro" id="IPR011607">
    <property type="entry name" value="MGS-like_dom"/>
</dbReference>
<comment type="cofactor">
    <cofactor evidence="1">
        <name>Mn(2+)</name>
        <dbReference type="ChEBI" id="CHEBI:29035"/>
    </cofactor>
</comment>
<feature type="binding site" evidence="19">
    <location>
        <position position="876"/>
    </location>
    <ligand>
        <name>Mn(2+)</name>
        <dbReference type="ChEBI" id="CHEBI:29035"/>
        <label>3</label>
    </ligand>
</feature>
<dbReference type="GO" id="GO:0004088">
    <property type="term" value="F:carbamoyl-phosphate synthase (glutamine-hydrolyzing) activity"/>
    <property type="evidence" value="ECO:0007669"/>
    <property type="project" value="UniProtKB-UniRule"/>
</dbReference>
<feature type="binding site" evidence="19">
    <location>
        <position position="299"/>
    </location>
    <ligand>
        <name>Mn(2+)</name>
        <dbReference type="ChEBI" id="CHEBI:29035"/>
        <label>1</label>
    </ligand>
</feature>
<comment type="catalytic activity">
    <reaction evidence="16 19">
        <text>hydrogencarbonate + L-glutamine + 2 ATP + H2O = carbamoyl phosphate + L-glutamate + 2 ADP + phosphate + 2 H(+)</text>
        <dbReference type="Rhea" id="RHEA:18633"/>
        <dbReference type="ChEBI" id="CHEBI:15377"/>
        <dbReference type="ChEBI" id="CHEBI:15378"/>
        <dbReference type="ChEBI" id="CHEBI:17544"/>
        <dbReference type="ChEBI" id="CHEBI:29985"/>
        <dbReference type="ChEBI" id="CHEBI:30616"/>
        <dbReference type="ChEBI" id="CHEBI:43474"/>
        <dbReference type="ChEBI" id="CHEBI:58228"/>
        <dbReference type="ChEBI" id="CHEBI:58359"/>
        <dbReference type="ChEBI" id="CHEBI:456216"/>
        <dbReference type="EC" id="6.3.5.5"/>
    </reaction>
</comment>
<evidence type="ECO:0000256" key="10">
    <source>
        <dbReference type="ARBA" id="ARBA00022741"/>
    </source>
</evidence>
<feature type="domain" description="ATP-grasp" evidence="20">
    <location>
        <begin position="133"/>
        <end position="328"/>
    </location>
</feature>
<dbReference type="GO" id="GO:0006526">
    <property type="term" value="P:L-arginine biosynthetic process"/>
    <property type="evidence" value="ECO:0007669"/>
    <property type="project" value="UniProtKB-UniRule"/>
</dbReference>
<dbReference type="FunFam" id="3.30.470.20:FF:000007">
    <property type="entry name" value="Carbamoyl-phosphate synthase large chain"/>
    <property type="match status" value="1"/>
</dbReference>
<evidence type="ECO:0000256" key="13">
    <source>
        <dbReference type="ARBA" id="ARBA00022975"/>
    </source>
</evidence>
<dbReference type="UniPathway" id="UPA00070">
    <property type="reaction ID" value="UER00115"/>
</dbReference>
<feature type="binding site" evidence="19">
    <location>
        <position position="822"/>
    </location>
    <ligand>
        <name>ATP</name>
        <dbReference type="ChEBI" id="CHEBI:30616"/>
        <label>2</label>
    </ligand>
</feature>
<dbReference type="InterPro" id="IPR058047">
    <property type="entry name" value="CPSase_preATP-grasp"/>
</dbReference>
<feature type="binding site" evidence="19">
    <location>
        <position position="215"/>
    </location>
    <ligand>
        <name>ATP</name>
        <dbReference type="ChEBI" id="CHEBI:30616"/>
        <label>1</label>
    </ligand>
</feature>
<feature type="binding site" evidence="19">
    <location>
        <position position="876"/>
    </location>
    <ligand>
        <name>ATP</name>
        <dbReference type="ChEBI" id="CHEBI:30616"/>
        <label>2</label>
    </ligand>
</feature>
<comment type="pathway">
    <text evidence="2 19">Pyrimidine metabolism; UMP biosynthesis via de novo pathway; (S)-dihydroorotate from bicarbonate: step 1/3.</text>
</comment>
<dbReference type="SUPFAM" id="SSF52440">
    <property type="entry name" value="PreATP-grasp domain"/>
    <property type="match status" value="2"/>
</dbReference>
<feature type="binding site" evidence="19">
    <location>
        <position position="876"/>
    </location>
    <ligand>
        <name>Mg(2+)</name>
        <dbReference type="ChEBI" id="CHEBI:18420"/>
        <label>4</label>
    </ligand>
</feature>
<dbReference type="PANTHER" id="PTHR11405:SF53">
    <property type="entry name" value="CARBAMOYL-PHOSPHATE SYNTHASE [AMMONIA], MITOCHONDRIAL"/>
    <property type="match status" value="1"/>
</dbReference>
<dbReference type="InterPro" id="IPR016185">
    <property type="entry name" value="PreATP-grasp_dom_sf"/>
</dbReference>
<reference evidence="22 23" key="2">
    <citation type="submission" date="2015-02" db="EMBL/GenBank/DDBJ databases">
        <title>The complete genome of Sphingomonas hengshuiensis sp. WHSC-8 isolated from soil of Hengshui Lake.</title>
        <authorList>
            <person name="Wei S."/>
            <person name="Guo J."/>
            <person name="Su C."/>
            <person name="Wu R."/>
            <person name="Zhang Z."/>
            <person name="Liang K."/>
            <person name="Li H."/>
            <person name="Wang T."/>
            <person name="Liu H."/>
            <person name="Zhang C."/>
            <person name="Li Z."/>
            <person name="Wang Q."/>
            <person name="Meng J."/>
        </authorList>
    </citation>
    <scope>NUCLEOTIDE SEQUENCE [LARGE SCALE GENOMIC DNA]</scope>
    <source>
        <strain evidence="22 23">WHSC-8</strain>
    </source>
</reference>
<keyword evidence="12" id="KW-0460">Magnesium</keyword>
<evidence type="ECO:0000256" key="4">
    <source>
        <dbReference type="ARBA" id="ARBA00009799"/>
    </source>
</evidence>
<dbReference type="GO" id="GO:0005737">
    <property type="term" value="C:cytoplasm"/>
    <property type="evidence" value="ECO:0007669"/>
    <property type="project" value="TreeGrafter"/>
</dbReference>
<feature type="region of interest" description="Allosteric domain" evidence="19">
    <location>
        <begin position="971"/>
        <end position="1110"/>
    </location>
</feature>
<dbReference type="GO" id="GO:0044205">
    <property type="term" value="P:'de novo' UMP biosynthetic process"/>
    <property type="evidence" value="ECO:0007669"/>
    <property type="project" value="UniProtKB-UniRule"/>
</dbReference>
<dbReference type="NCBIfam" id="TIGR01369">
    <property type="entry name" value="CPSaseII_lrg"/>
    <property type="match status" value="1"/>
</dbReference>
<dbReference type="PANTHER" id="PTHR11405">
    <property type="entry name" value="CARBAMOYLTRANSFERASE FAMILY MEMBER"/>
    <property type="match status" value="1"/>
</dbReference>
<evidence type="ECO:0000256" key="1">
    <source>
        <dbReference type="ARBA" id="ARBA00001936"/>
    </source>
</evidence>
<evidence type="ECO:0000313" key="23">
    <source>
        <dbReference type="Proteomes" id="UP000032300"/>
    </source>
</evidence>
<dbReference type="PROSITE" id="PS51855">
    <property type="entry name" value="MGS"/>
    <property type="match status" value="1"/>
</dbReference>
<dbReference type="SMART" id="SM01096">
    <property type="entry name" value="CPSase_L_D3"/>
    <property type="match status" value="1"/>
</dbReference>
<evidence type="ECO:0000259" key="21">
    <source>
        <dbReference type="PROSITE" id="PS51855"/>
    </source>
</evidence>
<dbReference type="HAMAP" id="MF_01210_A">
    <property type="entry name" value="CPSase_L_chain_A"/>
    <property type="match status" value="1"/>
</dbReference>
<evidence type="ECO:0000256" key="3">
    <source>
        <dbReference type="ARBA" id="ARBA00005077"/>
    </source>
</evidence>
<evidence type="ECO:0000256" key="2">
    <source>
        <dbReference type="ARBA" id="ARBA00004812"/>
    </source>
</evidence>
<dbReference type="GO" id="GO:0006541">
    <property type="term" value="P:glutamine metabolic process"/>
    <property type="evidence" value="ECO:0007669"/>
    <property type="project" value="TreeGrafter"/>
</dbReference>
<feature type="binding site" evidence="19">
    <location>
        <position position="176"/>
    </location>
    <ligand>
        <name>ATP</name>
        <dbReference type="ChEBI" id="CHEBI:30616"/>
        <label>1</label>
    </ligand>
</feature>
<feature type="binding site" evidence="19">
    <location>
        <position position="864"/>
    </location>
    <ligand>
        <name>Mn(2+)</name>
        <dbReference type="ChEBI" id="CHEBI:29035"/>
        <label>3</label>
    </ligand>
</feature>
<dbReference type="OrthoDB" id="9804197at2"/>
<dbReference type="PROSITE" id="PS51257">
    <property type="entry name" value="PROKAR_LIPOPROTEIN"/>
    <property type="match status" value="1"/>
</dbReference>
<dbReference type="Gene3D" id="3.40.50.1380">
    <property type="entry name" value="Methylglyoxal synthase-like domain"/>
    <property type="match status" value="1"/>
</dbReference>
<dbReference type="GO" id="GO:0004087">
    <property type="term" value="F:carbamoyl-phosphate synthase (ammonia) activity"/>
    <property type="evidence" value="ECO:0007669"/>
    <property type="project" value="UniProtKB-EC"/>
</dbReference>
<feature type="binding site" evidence="19">
    <location>
        <position position="210"/>
    </location>
    <ligand>
        <name>ATP</name>
        <dbReference type="ChEBI" id="CHEBI:30616"/>
        <label>1</label>
    </ligand>
</feature>
<comment type="pathway">
    <text evidence="3 19">Amino-acid biosynthesis; L-arginine biosynthesis; carbamoyl phosphate from bicarbonate: step 1/1.</text>
</comment>
<dbReference type="InterPro" id="IPR006275">
    <property type="entry name" value="CPSase_lsu"/>
</dbReference>
<dbReference type="CDD" id="cd01424">
    <property type="entry name" value="MGS_CPS_II"/>
    <property type="match status" value="1"/>
</dbReference>
<feature type="binding site" evidence="19">
    <location>
        <position position="299"/>
    </location>
    <ligand>
        <name>ATP</name>
        <dbReference type="ChEBI" id="CHEBI:30616"/>
        <label>1</label>
    </ligand>
</feature>
<feature type="binding site" evidence="19">
    <location>
        <position position="299"/>
    </location>
    <ligand>
        <name>Mg(2+)</name>
        <dbReference type="ChEBI" id="CHEBI:18420"/>
        <label>1</label>
    </ligand>
</feature>
<dbReference type="FunFam" id="3.40.50.20:FF:000003">
    <property type="entry name" value="Carbamoyl-phosphate synthase large chain"/>
    <property type="match status" value="1"/>
</dbReference>
<evidence type="ECO:0000256" key="14">
    <source>
        <dbReference type="ARBA" id="ARBA00023211"/>
    </source>
</evidence>
<evidence type="ECO:0000256" key="17">
    <source>
        <dbReference type="ARBA" id="ARBA00057223"/>
    </source>
</evidence>
<evidence type="ECO:0000256" key="16">
    <source>
        <dbReference type="ARBA" id="ARBA00048816"/>
    </source>
</evidence>
<evidence type="ECO:0000313" key="22">
    <source>
        <dbReference type="EMBL" id="AJP71494.1"/>
    </source>
</evidence>
<keyword evidence="23" id="KW-1185">Reference proteome</keyword>
<feature type="binding site" evidence="19">
    <location>
        <position position="821"/>
    </location>
    <ligand>
        <name>ATP</name>
        <dbReference type="ChEBI" id="CHEBI:30616"/>
        <label>2</label>
    </ligand>
</feature>
<dbReference type="FunFam" id="3.40.50.20:FF:000001">
    <property type="entry name" value="Carbamoyl-phosphate synthase large chain"/>
    <property type="match status" value="1"/>
</dbReference>
<feature type="binding site" evidence="19">
    <location>
        <position position="796"/>
    </location>
    <ligand>
        <name>ATP</name>
        <dbReference type="ChEBI" id="CHEBI:30616"/>
        <label>2</label>
    </ligand>
</feature>
<feature type="binding site" evidence="19">
    <location>
        <position position="824"/>
    </location>
    <ligand>
        <name>ATP</name>
        <dbReference type="ChEBI" id="CHEBI:30616"/>
        <label>2</label>
    </ligand>
</feature>
<dbReference type="GO" id="GO:0005524">
    <property type="term" value="F:ATP binding"/>
    <property type="evidence" value="ECO:0007669"/>
    <property type="project" value="UniProtKB-UniRule"/>
</dbReference>
<dbReference type="InterPro" id="IPR005479">
    <property type="entry name" value="CPAse_ATP-bd"/>
</dbReference>
<dbReference type="SMART" id="SM00851">
    <property type="entry name" value="MGS"/>
    <property type="match status" value="1"/>
</dbReference>
<dbReference type="Gene3D" id="1.10.1030.10">
    <property type="entry name" value="Carbamoyl-phosphate synthetase, large subunit oligomerisation domain"/>
    <property type="match status" value="1"/>
</dbReference>
<dbReference type="FunFam" id="3.30.1490.20:FF:000001">
    <property type="entry name" value="Carbamoyl-phosphate synthase large chain"/>
    <property type="match status" value="1"/>
</dbReference>
<feature type="binding site" evidence="19">
    <location>
        <position position="864"/>
    </location>
    <ligand>
        <name>ATP</name>
        <dbReference type="ChEBI" id="CHEBI:30616"/>
        <label>2</label>
    </ligand>
</feature>
<comment type="similarity">
    <text evidence="4 19">Belongs to the CarB family.</text>
</comment>
<dbReference type="GO" id="GO:0046872">
    <property type="term" value="F:metal ion binding"/>
    <property type="evidence" value="ECO:0007669"/>
    <property type="project" value="UniProtKB-KW"/>
</dbReference>
<feature type="binding site" evidence="19">
    <location>
        <position position="876"/>
    </location>
    <ligand>
        <name>Mg(2+)</name>
        <dbReference type="ChEBI" id="CHEBI:18420"/>
        <label>3</label>
    </ligand>
</feature>
<keyword evidence="8" id="KW-0479">Metal-binding</keyword>
<feature type="binding site" evidence="19">
    <location>
        <position position="301"/>
    </location>
    <ligand>
        <name>Mg(2+)</name>
        <dbReference type="ChEBI" id="CHEBI:18420"/>
        <label>2</label>
    </ligand>
</feature>
<protein>
    <recommendedName>
        <fullName evidence="19">Carbamoyl phosphate synthase large chain</fullName>
        <ecNumber evidence="19">6.3.4.16</ecNumber>
        <ecNumber evidence="19">6.3.5.5</ecNumber>
    </recommendedName>
    <alternativeName>
        <fullName evidence="19">Carbamoyl phosphate synthetase ammonia chain</fullName>
    </alternativeName>
</protein>
<feature type="binding site" evidence="19">
    <location>
        <position position="243"/>
    </location>
    <ligand>
        <name>ATP</name>
        <dbReference type="ChEBI" id="CHEBI:30616"/>
        <label>1</label>
    </ligand>
</feature>
<evidence type="ECO:0000256" key="5">
    <source>
        <dbReference type="ARBA" id="ARBA00022571"/>
    </source>
</evidence>
<dbReference type="InterPro" id="IPR036897">
    <property type="entry name" value="CarbamoylP_synth_lsu_oligo_sf"/>
</dbReference>
<gene>
    <name evidence="19" type="primary">carB</name>
    <name evidence="22" type="ORF">TS85_06465</name>
</gene>
<feature type="binding site" evidence="19">
    <location>
        <position position="175"/>
    </location>
    <ligand>
        <name>ATP</name>
        <dbReference type="ChEBI" id="CHEBI:30616"/>
        <label>1</label>
    </ligand>
</feature>
<dbReference type="InterPro" id="IPR005480">
    <property type="entry name" value="CPSase_lsu_oligo"/>
</dbReference>
<feature type="binding site" evidence="19">
    <location>
        <position position="241"/>
    </location>
    <ligand>
        <name>ATP</name>
        <dbReference type="ChEBI" id="CHEBI:30616"/>
        <label>1</label>
    </ligand>
</feature>
<dbReference type="PROSITE" id="PS00866">
    <property type="entry name" value="CPSASE_1"/>
    <property type="match status" value="1"/>
</dbReference>
<dbReference type="Proteomes" id="UP000032300">
    <property type="component" value="Chromosome"/>
</dbReference>
<feature type="binding site" evidence="19">
    <location>
        <position position="750"/>
    </location>
    <ligand>
        <name>ATP</name>
        <dbReference type="ChEBI" id="CHEBI:30616"/>
        <label>2</label>
    </ligand>
</feature>
<keyword evidence="7 19" id="KW-0028">Amino-acid biosynthesis</keyword>
<evidence type="ECO:0000259" key="20">
    <source>
        <dbReference type="PROSITE" id="PS50975"/>
    </source>
</evidence>
<evidence type="ECO:0000256" key="11">
    <source>
        <dbReference type="ARBA" id="ARBA00022840"/>
    </source>
</evidence>
<feature type="binding site" evidence="19">
    <location>
        <position position="129"/>
    </location>
    <ligand>
        <name>ATP</name>
        <dbReference type="ChEBI" id="CHEBI:30616"/>
        <label>1</label>
    </ligand>
</feature>
<dbReference type="InterPro" id="IPR011761">
    <property type="entry name" value="ATP-grasp"/>
</dbReference>
<evidence type="ECO:0000256" key="12">
    <source>
        <dbReference type="ARBA" id="ARBA00022842"/>
    </source>
</evidence>
<dbReference type="SUPFAM" id="SSF56059">
    <property type="entry name" value="Glutathione synthetase ATP-binding domain-like"/>
    <property type="match status" value="2"/>
</dbReference>